<evidence type="ECO:0000313" key="3">
    <source>
        <dbReference type="EMBL" id="KAK6948121.1"/>
    </source>
</evidence>
<feature type="region of interest" description="Disordered" evidence="1">
    <location>
        <begin position="234"/>
        <end position="275"/>
    </location>
</feature>
<proteinExistence type="predicted"/>
<dbReference type="PANTHER" id="PTHR35179">
    <property type="entry name" value="PROTEIN CBG02620"/>
    <property type="match status" value="1"/>
</dbReference>
<dbReference type="Proteomes" id="UP001369815">
    <property type="component" value="Unassembled WGS sequence"/>
</dbReference>
<keyword evidence="2" id="KW-0812">Transmembrane</keyword>
<organism evidence="3 4">
    <name type="scientific">Daldinia eschscholtzii</name>
    <dbReference type="NCBI Taxonomy" id="292717"/>
    <lineage>
        <taxon>Eukaryota</taxon>
        <taxon>Fungi</taxon>
        <taxon>Dikarya</taxon>
        <taxon>Ascomycota</taxon>
        <taxon>Pezizomycotina</taxon>
        <taxon>Sordariomycetes</taxon>
        <taxon>Xylariomycetidae</taxon>
        <taxon>Xylariales</taxon>
        <taxon>Hypoxylaceae</taxon>
        <taxon>Daldinia</taxon>
    </lineage>
</organism>
<name>A0AAX6M7D4_9PEZI</name>
<keyword evidence="2" id="KW-0472">Membrane</keyword>
<evidence type="ECO:0000256" key="2">
    <source>
        <dbReference type="SAM" id="Phobius"/>
    </source>
</evidence>
<feature type="region of interest" description="Disordered" evidence="1">
    <location>
        <begin position="180"/>
        <end position="208"/>
    </location>
</feature>
<dbReference type="PANTHER" id="PTHR35179:SF1">
    <property type="entry name" value="INTEGRAL MEMBRANE PROTEIN"/>
    <property type="match status" value="1"/>
</dbReference>
<evidence type="ECO:0000313" key="4">
    <source>
        <dbReference type="Proteomes" id="UP001369815"/>
    </source>
</evidence>
<sequence length="275" mass="30967">MQIIINRIAVIAERQDTIWKLKYGTAVVITAINIAVFCIFIPAHVVPPVSQVYVDINKYWDRTSKCLILVVDALLNYYFSRTVRKRLVQQHGLVKYAPLAKFNDKLMVISVLMDVMLICLMSHPNPIIFVQFHPVAYMVKLNIEMSMATLITRVAREAGLGDEETDDHHDASLSYAKNRSQVGRSGIHHSHNDAVPMNTYHTTTIGGGGRVSEEDFEVLKDVNGIHRRVDVRIESTSNSETASNHEMDKARARSFDRVEDELSLTNNPGHPRGSA</sequence>
<protein>
    <submittedName>
        <fullName evidence="3">Uncharacterized protein</fullName>
    </submittedName>
</protein>
<dbReference type="EMBL" id="JBANMG010000010">
    <property type="protein sequence ID" value="KAK6948121.1"/>
    <property type="molecule type" value="Genomic_DNA"/>
</dbReference>
<feature type="transmembrane region" description="Helical" evidence="2">
    <location>
        <begin position="21"/>
        <end position="42"/>
    </location>
</feature>
<keyword evidence="2" id="KW-1133">Transmembrane helix</keyword>
<keyword evidence="4" id="KW-1185">Reference proteome</keyword>
<reference evidence="3 4" key="1">
    <citation type="journal article" date="2024" name="Front Chem Biol">
        <title>Unveiling the potential of Daldinia eschscholtzii MFLUCC 19-0629 through bioactivity and bioinformatics studies for enhanced sustainable agriculture production.</title>
        <authorList>
            <person name="Brooks S."/>
            <person name="Weaver J.A."/>
            <person name="Klomchit A."/>
            <person name="Alharthi S.A."/>
            <person name="Onlamun T."/>
            <person name="Nurani R."/>
            <person name="Vong T.K."/>
            <person name="Alberti F."/>
            <person name="Greco C."/>
        </authorList>
    </citation>
    <scope>NUCLEOTIDE SEQUENCE [LARGE SCALE GENOMIC DNA]</scope>
    <source>
        <strain evidence="3">MFLUCC 19-0629</strain>
    </source>
</reference>
<feature type="compositionally biased region" description="Basic and acidic residues" evidence="1">
    <location>
        <begin position="243"/>
        <end position="257"/>
    </location>
</feature>
<accession>A0AAX6M7D4</accession>
<comment type="caution">
    <text evidence="3">The sequence shown here is derived from an EMBL/GenBank/DDBJ whole genome shotgun (WGS) entry which is preliminary data.</text>
</comment>
<evidence type="ECO:0000256" key="1">
    <source>
        <dbReference type="SAM" id="MobiDB-lite"/>
    </source>
</evidence>
<dbReference type="AlphaFoldDB" id="A0AAX6M7D4"/>
<feature type="transmembrane region" description="Helical" evidence="2">
    <location>
        <begin position="106"/>
        <end position="123"/>
    </location>
</feature>
<gene>
    <name evidence="3" type="ORF">Daesc_009885</name>
</gene>